<keyword evidence="2" id="KW-0186">Copper</keyword>
<keyword evidence="5" id="KW-0732">Signal</keyword>
<organism evidence="9 10">
    <name type="scientific">Crucibulum laeve</name>
    <dbReference type="NCBI Taxonomy" id="68775"/>
    <lineage>
        <taxon>Eukaryota</taxon>
        <taxon>Fungi</taxon>
        <taxon>Dikarya</taxon>
        <taxon>Basidiomycota</taxon>
        <taxon>Agaricomycotina</taxon>
        <taxon>Agaricomycetes</taxon>
        <taxon>Agaricomycetidae</taxon>
        <taxon>Agaricales</taxon>
        <taxon>Agaricineae</taxon>
        <taxon>Nidulariaceae</taxon>
        <taxon>Crucibulum</taxon>
    </lineage>
</organism>
<name>A0A5C3LXF3_9AGAR</name>
<feature type="chain" id="PRO_5022843506" evidence="5">
    <location>
        <begin position="24"/>
        <end position="553"/>
    </location>
</feature>
<dbReference type="STRING" id="68775.A0A5C3LXF3"/>
<dbReference type="InterPro" id="IPR001117">
    <property type="entry name" value="Cu-oxidase_2nd"/>
</dbReference>
<dbReference type="InterPro" id="IPR008972">
    <property type="entry name" value="Cupredoxin"/>
</dbReference>
<keyword evidence="4" id="KW-0325">Glycoprotein</keyword>
<dbReference type="InterPro" id="IPR011707">
    <property type="entry name" value="Cu-oxidase-like_N"/>
</dbReference>
<sequence length="553" mass="60998">MAFLPALTQYLTLLTLFCRLVLAADVNYQFNVVNANIFPDGFTRSAVLVNGAFPGTLIQAQKTDTLHITVNDQLTDPSMRRSTSVHWHGLFQFRTASEDGRNMYFIPSSIDDTNSIIVPLNGQAGTFCMNNLDSHLSSQYVDGLRGPMVVYDPSDPHLSLYDEDNANTVITLADWYHQPAPGLQATYLQGNHEPIPDSGVINGIGRYDGGPSVLRPRINVVSGKKYRFRVINISAYSGFIFSIESHSLSIIEVDGINHRPLTVGGLAIYAGQRYSVVLNANQPIRNYWVRAPMELQHSNNNLTCPTVDTENVYAVLHYQGASSSEPTTKAKVSASNLLQEHLLVPLENPGAPGGSQPADHVIDLQFTRDVNAGKLEWTVNNIRYEPPTLPTLLNIIANNFTVESDFSVHEHTLVLSPNEIVELHIHGSANGSSSSQFYVTSNTNIYLHGHAFDVVQASTGPPNYVNPPRRDVVGVKGSTVIIRFKADNPGPWFLHCRKCGSPFYTPDWHLEAGLAVVFAESPAQQRTGPQAQIIKQEWLDLCPIYQALPLSQQ</sequence>
<proteinExistence type="inferred from homology"/>
<evidence type="ECO:0000256" key="1">
    <source>
        <dbReference type="ARBA" id="ARBA00010609"/>
    </source>
</evidence>
<dbReference type="Pfam" id="PF00394">
    <property type="entry name" value="Cu-oxidase"/>
    <property type="match status" value="1"/>
</dbReference>
<dbReference type="OrthoDB" id="2121828at2759"/>
<gene>
    <name evidence="9" type="ORF">BDQ12DRAFT_750821</name>
</gene>
<evidence type="ECO:0000313" key="9">
    <source>
        <dbReference type="EMBL" id="TFK37385.1"/>
    </source>
</evidence>
<dbReference type="PANTHER" id="PTHR11709:SF511">
    <property type="entry name" value="LACCASE"/>
    <property type="match status" value="1"/>
</dbReference>
<dbReference type="EMBL" id="ML213608">
    <property type="protein sequence ID" value="TFK37385.1"/>
    <property type="molecule type" value="Genomic_DNA"/>
</dbReference>
<reference evidence="9 10" key="1">
    <citation type="journal article" date="2019" name="Nat. Ecol. Evol.">
        <title>Megaphylogeny resolves global patterns of mushroom evolution.</title>
        <authorList>
            <person name="Varga T."/>
            <person name="Krizsan K."/>
            <person name="Foldi C."/>
            <person name="Dima B."/>
            <person name="Sanchez-Garcia M."/>
            <person name="Sanchez-Ramirez S."/>
            <person name="Szollosi G.J."/>
            <person name="Szarkandi J.G."/>
            <person name="Papp V."/>
            <person name="Albert L."/>
            <person name="Andreopoulos W."/>
            <person name="Angelini C."/>
            <person name="Antonin V."/>
            <person name="Barry K.W."/>
            <person name="Bougher N.L."/>
            <person name="Buchanan P."/>
            <person name="Buyck B."/>
            <person name="Bense V."/>
            <person name="Catcheside P."/>
            <person name="Chovatia M."/>
            <person name="Cooper J."/>
            <person name="Damon W."/>
            <person name="Desjardin D."/>
            <person name="Finy P."/>
            <person name="Geml J."/>
            <person name="Haridas S."/>
            <person name="Hughes K."/>
            <person name="Justo A."/>
            <person name="Karasinski D."/>
            <person name="Kautmanova I."/>
            <person name="Kiss B."/>
            <person name="Kocsube S."/>
            <person name="Kotiranta H."/>
            <person name="LaButti K.M."/>
            <person name="Lechner B.E."/>
            <person name="Liimatainen K."/>
            <person name="Lipzen A."/>
            <person name="Lukacs Z."/>
            <person name="Mihaltcheva S."/>
            <person name="Morgado L.N."/>
            <person name="Niskanen T."/>
            <person name="Noordeloos M.E."/>
            <person name="Ohm R.A."/>
            <person name="Ortiz-Santana B."/>
            <person name="Ovrebo C."/>
            <person name="Racz N."/>
            <person name="Riley R."/>
            <person name="Savchenko A."/>
            <person name="Shiryaev A."/>
            <person name="Soop K."/>
            <person name="Spirin V."/>
            <person name="Szebenyi C."/>
            <person name="Tomsovsky M."/>
            <person name="Tulloss R.E."/>
            <person name="Uehling J."/>
            <person name="Grigoriev I.V."/>
            <person name="Vagvolgyi C."/>
            <person name="Papp T."/>
            <person name="Martin F.M."/>
            <person name="Miettinen O."/>
            <person name="Hibbett D.S."/>
            <person name="Nagy L.G."/>
        </authorList>
    </citation>
    <scope>NUCLEOTIDE SEQUENCE [LARGE SCALE GENOMIC DNA]</scope>
    <source>
        <strain evidence="9 10">CBS 166.37</strain>
    </source>
</reference>
<keyword evidence="10" id="KW-1185">Reference proteome</keyword>
<dbReference type="InterPro" id="IPR011706">
    <property type="entry name" value="Cu-oxidase_C"/>
</dbReference>
<dbReference type="GO" id="GO:0016491">
    <property type="term" value="F:oxidoreductase activity"/>
    <property type="evidence" value="ECO:0007669"/>
    <property type="project" value="InterPro"/>
</dbReference>
<feature type="domain" description="Plastocyanin-like" evidence="7">
    <location>
        <begin position="385"/>
        <end position="523"/>
    </location>
</feature>
<evidence type="ECO:0000256" key="5">
    <source>
        <dbReference type="SAM" id="SignalP"/>
    </source>
</evidence>
<dbReference type="AlphaFoldDB" id="A0A5C3LXF3"/>
<dbReference type="InterPro" id="IPR045087">
    <property type="entry name" value="Cu-oxidase_fam"/>
</dbReference>
<comment type="similarity">
    <text evidence="1">Belongs to the multicopper oxidase family.</text>
</comment>
<dbReference type="CDD" id="cd13903">
    <property type="entry name" value="CuRO_3_Tv-LCC_like"/>
    <property type="match status" value="1"/>
</dbReference>
<evidence type="ECO:0000256" key="2">
    <source>
        <dbReference type="ARBA" id="ARBA00023008"/>
    </source>
</evidence>
<keyword evidence="3" id="KW-1015">Disulfide bond</keyword>
<dbReference type="Proteomes" id="UP000308652">
    <property type="component" value="Unassembled WGS sequence"/>
</dbReference>
<evidence type="ECO:0000259" key="7">
    <source>
        <dbReference type="Pfam" id="PF07731"/>
    </source>
</evidence>
<protein>
    <submittedName>
        <fullName evidence="9">Laccase-4</fullName>
    </submittedName>
</protein>
<dbReference type="GO" id="GO:0005507">
    <property type="term" value="F:copper ion binding"/>
    <property type="evidence" value="ECO:0007669"/>
    <property type="project" value="InterPro"/>
</dbReference>
<evidence type="ECO:0000259" key="6">
    <source>
        <dbReference type="Pfam" id="PF00394"/>
    </source>
</evidence>
<dbReference type="Gene3D" id="2.60.40.420">
    <property type="entry name" value="Cupredoxins - blue copper proteins"/>
    <property type="match status" value="3"/>
</dbReference>
<evidence type="ECO:0000259" key="8">
    <source>
        <dbReference type="Pfam" id="PF07732"/>
    </source>
</evidence>
<dbReference type="SUPFAM" id="SSF49503">
    <property type="entry name" value="Cupredoxins"/>
    <property type="match status" value="3"/>
</dbReference>
<evidence type="ECO:0000256" key="4">
    <source>
        <dbReference type="ARBA" id="ARBA00023180"/>
    </source>
</evidence>
<dbReference type="Pfam" id="PF07731">
    <property type="entry name" value="Cu-oxidase_2"/>
    <property type="match status" value="1"/>
</dbReference>
<evidence type="ECO:0000313" key="10">
    <source>
        <dbReference type="Proteomes" id="UP000308652"/>
    </source>
</evidence>
<feature type="domain" description="Plastocyanin-like" evidence="8">
    <location>
        <begin position="34"/>
        <end position="154"/>
    </location>
</feature>
<accession>A0A5C3LXF3</accession>
<dbReference type="PANTHER" id="PTHR11709">
    <property type="entry name" value="MULTI-COPPER OXIDASE"/>
    <property type="match status" value="1"/>
</dbReference>
<feature type="signal peptide" evidence="5">
    <location>
        <begin position="1"/>
        <end position="23"/>
    </location>
</feature>
<dbReference type="Pfam" id="PF07732">
    <property type="entry name" value="Cu-oxidase_3"/>
    <property type="match status" value="1"/>
</dbReference>
<feature type="domain" description="Plastocyanin-like" evidence="6">
    <location>
        <begin position="167"/>
        <end position="321"/>
    </location>
</feature>
<evidence type="ECO:0000256" key="3">
    <source>
        <dbReference type="ARBA" id="ARBA00023157"/>
    </source>
</evidence>
<dbReference type="FunFam" id="2.60.40.420:FF:000045">
    <property type="entry name" value="Laccase 2"/>
    <property type="match status" value="1"/>
</dbReference>